<keyword evidence="1" id="KW-1133">Transmembrane helix</keyword>
<keyword evidence="1" id="KW-0472">Membrane</keyword>
<keyword evidence="3" id="KW-1185">Reference proteome</keyword>
<protein>
    <submittedName>
        <fullName evidence="2">Uncharacterized protein</fullName>
    </submittedName>
</protein>
<proteinExistence type="predicted"/>
<feature type="transmembrane region" description="Helical" evidence="1">
    <location>
        <begin position="42"/>
        <end position="64"/>
    </location>
</feature>
<accession>A0A368GGG5</accession>
<gene>
    <name evidence="2" type="ORF">ANCCAN_11646</name>
</gene>
<evidence type="ECO:0000313" key="2">
    <source>
        <dbReference type="EMBL" id="RCN42349.1"/>
    </source>
</evidence>
<dbReference type="EMBL" id="JOJR01000197">
    <property type="protein sequence ID" value="RCN42349.1"/>
    <property type="molecule type" value="Genomic_DNA"/>
</dbReference>
<reference evidence="2 3" key="1">
    <citation type="submission" date="2014-10" db="EMBL/GenBank/DDBJ databases">
        <title>Draft genome of the hookworm Ancylostoma caninum.</title>
        <authorList>
            <person name="Mitreva M."/>
        </authorList>
    </citation>
    <scope>NUCLEOTIDE SEQUENCE [LARGE SCALE GENOMIC DNA]</scope>
    <source>
        <strain evidence="2 3">Baltimore</strain>
    </source>
</reference>
<organism evidence="2 3">
    <name type="scientific">Ancylostoma caninum</name>
    <name type="common">Dog hookworm</name>
    <dbReference type="NCBI Taxonomy" id="29170"/>
    <lineage>
        <taxon>Eukaryota</taxon>
        <taxon>Metazoa</taxon>
        <taxon>Ecdysozoa</taxon>
        <taxon>Nematoda</taxon>
        <taxon>Chromadorea</taxon>
        <taxon>Rhabditida</taxon>
        <taxon>Rhabditina</taxon>
        <taxon>Rhabditomorpha</taxon>
        <taxon>Strongyloidea</taxon>
        <taxon>Ancylostomatidae</taxon>
        <taxon>Ancylostomatinae</taxon>
        <taxon>Ancylostoma</taxon>
    </lineage>
</organism>
<keyword evidence="1" id="KW-0812">Transmembrane</keyword>
<comment type="caution">
    <text evidence="2">The sequence shown here is derived from an EMBL/GenBank/DDBJ whole genome shotgun (WGS) entry which is preliminary data.</text>
</comment>
<name>A0A368GGG5_ANCCA</name>
<sequence>MIALQYCVAIFSLPHLFGQRVRIIEQIDGWTYRGFESKLDVLSRLVYVFSGGISAVLSTIFSVLTIKKGSETIGGLNFRSAEKRILIYTTSNCIISLLMFGLQSFRLYGQMAVLTTREIVNVPTMLSWFYTNVVLAYRRPDAAT</sequence>
<feature type="transmembrane region" description="Helical" evidence="1">
    <location>
        <begin position="85"/>
        <end position="107"/>
    </location>
</feature>
<evidence type="ECO:0000256" key="1">
    <source>
        <dbReference type="SAM" id="Phobius"/>
    </source>
</evidence>
<dbReference type="AlphaFoldDB" id="A0A368GGG5"/>
<dbReference type="OrthoDB" id="10380165at2759"/>
<dbReference type="Proteomes" id="UP000252519">
    <property type="component" value="Unassembled WGS sequence"/>
</dbReference>
<evidence type="ECO:0000313" key="3">
    <source>
        <dbReference type="Proteomes" id="UP000252519"/>
    </source>
</evidence>